<protein>
    <submittedName>
        <fullName evidence="1">Uncharacterized protein</fullName>
    </submittedName>
</protein>
<organism evidence="1 2">
    <name type="scientific">Staphylotrichum longicolle</name>
    <dbReference type="NCBI Taxonomy" id="669026"/>
    <lineage>
        <taxon>Eukaryota</taxon>
        <taxon>Fungi</taxon>
        <taxon>Dikarya</taxon>
        <taxon>Ascomycota</taxon>
        <taxon>Pezizomycotina</taxon>
        <taxon>Sordariomycetes</taxon>
        <taxon>Sordariomycetidae</taxon>
        <taxon>Sordariales</taxon>
        <taxon>Chaetomiaceae</taxon>
        <taxon>Staphylotrichum</taxon>
    </lineage>
</organism>
<dbReference type="EMBL" id="JAHCVI010000001">
    <property type="protein sequence ID" value="KAG7294434.1"/>
    <property type="molecule type" value="Genomic_DNA"/>
</dbReference>
<name>A0AAD4F792_9PEZI</name>
<dbReference type="AlphaFoldDB" id="A0AAD4F792"/>
<evidence type="ECO:0000313" key="1">
    <source>
        <dbReference type="EMBL" id="KAG7294434.1"/>
    </source>
</evidence>
<comment type="caution">
    <text evidence="1">The sequence shown here is derived from an EMBL/GenBank/DDBJ whole genome shotgun (WGS) entry which is preliminary data.</text>
</comment>
<accession>A0AAD4F792</accession>
<sequence>MSTNISNLAWDTRVTRENFDLDHEHQLVKIFYKTGTLTSPGGPDSGGKKLKTESEVVKLADLGPVNGNWHLLAKEIIPRIQDSTRGQRFIADYEALSGNFYYKQLTSEQGQNDQQCQAIKVKIEKFLSTWFPITLWKADGAKTDPATLENVPSFVWTVSAALANLGDVYVDLERSEEALEEFSLEYAKLWETLLLEAAEYSATVKGLNTTPEVETPTRYKYDVKSRFCIIPRDHGIRPLKLFILVDPGVLNRLNVDMLKAACRDAAVACHPGDGLLTTAIPAVTMHEFLAELSQPYQKPFPQCRFILMDAAGKGNYDNHKTNQAQDLICISTHPLRFYQTYIRRDDLGALVDLQDGVANGQQGTWMRPLPQRDAVGKLNVDLINKLSGKIFRKKMSQVSKTTTTTALLMPDNPIDIKARQQTQAIMGGSANKWLHREAHRFGGTGADLYPNLIFGSKECNTHMIRAENLVNDVLNHRNKVASVQVVTRVEDIAQVIMLGRDGNPHNIPVPWHNRFNDVQEYYYWIAAEMKYRITVTFNNALWNPLEGETTFQPFHRYIPLRYEVELDKAILDRYLESL</sequence>
<keyword evidence="2" id="KW-1185">Reference proteome</keyword>
<proteinExistence type="predicted"/>
<dbReference type="Proteomes" id="UP001197093">
    <property type="component" value="Unassembled WGS sequence"/>
</dbReference>
<evidence type="ECO:0000313" key="2">
    <source>
        <dbReference type="Proteomes" id="UP001197093"/>
    </source>
</evidence>
<reference evidence="1" key="1">
    <citation type="submission" date="2023-02" db="EMBL/GenBank/DDBJ databases">
        <authorList>
            <person name="Palmer J.M."/>
        </authorList>
    </citation>
    <scope>NUCLEOTIDE SEQUENCE</scope>
    <source>
        <strain evidence="1">FW57</strain>
    </source>
</reference>
<gene>
    <name evidence="1" type="ORF">NEMBOFW57_004506</name>
</gene>